<dbReference type="GO" id="GO:0009236">
    <property type="term" value="P:cobalamin biosynthetic process"/>
    <property type="evidence" value="ECO:0007669"/>
    <property type="project" value="UniProtKB-UniRule"/>
</dbReference>
<dbReference type="Pfam" id="PF03186">
    <property type="entry name" value="CobD_Cbib"/>
    <property type="match status" value="1"/>
</dbReference>
<dbReference type="PANTHER" id="PTHR34308:SF1">
    <property type="entry name" value="COBALAMIN BIOSYNTHESIS PROTEIN CBIB"/>
    <property type="match status" value="1"/>
</dbReference>
<dbReference type="GO" id="GO:0015420">
    <property type="term" value="F:ABC-type vitamin B12 transporter activity"/>
    <property type="evidence" value="ECO:0007669"/>
    <property type="project" value="UniProtKB-UniRule"/>
</dbReference>
<dbReference type="FunCoup" id="L0AAE6">
    <property type="interactions" value="49"/>
</dbReference>
<comment type="pathway">
    <text evidence="3 11">Cofactor biosynthesis; adenosylcobalamin biosynthesis.</text>
</comment>
<feature type="transmembrane region" description="Helical" evidence="11">
    <location>
        <begin position="212"/>
        <end position="232"/>
    </location>
</feature>
<gene>
    <name evidence="11" type="primary">cobD</name>
    <name evidence="12" type="ordered locus">Calag_1124</name>
</gene>
<proteinExistence type="inferred from homology"/>
<dbReference type="Proteomes" id="UP000010469">
    <property type="component" value="Chromosome"/>
</dbReference>
<evidence type="ECO:0000313" key="13">
    <source>
        <dbReference type="Proteomes" id="UP000010469"/>
    </source>
</evidence>
<keyword evidence="6 11" id="KW-1003">Cell membrane</keyword>
<reference evidence="13" key="1">
    <citation type="submission" date="2012-03" db="EMBL/GenBank/DDBJ databases">
        <title>Complete genome of Caldisphaera lagunensis DSM 15908.</title>
        <authorList>
            <person name="Lucas S."/>
            <person name="Copeland A."/>
            <person name="Lapidus A."/>
            <person name="Glavina del Rio T."/>
            <person name="Dalin E."/>
            <person name="Tice H."/>
            <person name="Bruce D."/>
            <person name="Goodwin L."/>
            <person name="Pitluck S."/>
            <person name="Peters L."/>
            <person name="Mikhailova N."/>
            <person name="Teshima H."/>
            <person name="Kyrpides N."/>
            <person name="Mavromatis K."/>
            <person name="Ivanova N."/>
            <person name="Brettin T."/>
            <person name="Detter J.C."/>
            <person name="Han C."/>
            <person name="Larimer F."/>
            <person name="Land M."/>
            <person name="Hauser L."/>
            <person name="Markowitz V."/>
            <person name="Cheng J.-F."/>
            <person name="Hugenholtz P."/>
            <person name="Woyke T."/>
            <person name="Wu D."/>
            <person name="Spring S."/>
            <person name="Schroeder M."/>
            <person name="Brambilla E."/>
            <person name="Klenk H.-P."/>
            <person name="Eisen J.A."/>
        </authorList>
    </citation>
    <scope>NUCLEOTIDE SEQUENCE [LARGE SCALE GENOMIC DNA]</scope>
    <source>
        <strain evidence="13">DSM 15908 / JCM 11604 / IC-154</strain>
    </source>
</reference>
<evidence type="ECO:0000256" key="2">
    <source>
        <dbReference type="ARBA" id="ARBA00004651"/>
    </source>
</evidence>
<evidence type="ECO:0000256" key="10">
    <source>
        <dbReference type="ARBA" id="ARBA00023136"/>
    </source>
</evidence>
<evidence type="ECO:0000256" key="6">
    <source>
        <dbReference type="ARBA" id="ARBA00022475"/>
    </source>
</evidence>
<dbReference type="HOGENOM" id="CLU_054212_0_2_2"/>
<dbReference type="NCBIfam" id="NF002281">
    <property type="entry name" value="PRK01209.2-5"/>
    <property type="match status" value="1"/>
</dbReference>
<evidence type="ECO:0000256" key="1">
    <source>
        <dbReference type="ARBA" id="ARBA00003384"/>
    </source>
</evidence>
<dbReference type="HAMAP" id="MF_00024">
    <property type="entry name" value="CobD_CbiB"/>
    <property type="match status" value="1"/>
</dbReference>
<dbReference type="OrthoDB" id="46105at2157"/>
<feature type="transmembrane region" description="Helical" evidence="11">
    <location>
        <begin position="295"/>
        <end position="314"/>
    </location>
</feature>
<feature type="transmembrane region" description="Helical" evidence="11">
    <location>
        <begin position="164"/>
        <end position="185"/>
    </location>
</feature>
<keyword evidence="8 11" id="KW-0812">Transmembrane</keyword>
<comment type="subcellular location">
    <subcellularLocation>
        <location evidence="2 11">Cell membrane</location>
        <topology evidence="2 11">Multi-pass membrane protein</topology>
    </subcellularLocation>
</comment>
<evidence type="ECO:0000256" key="11">
    <source>
        <dbReference type="HAMAP-Rule" id="MF_00024"/>
    </source>
</evidence>
<dbReference type="InterPro" id="IPR004485">
    <property type="entry name" value="Cobalamin_biosynth_CobD/CbiB"/>
</dbReference>
<name>L0AAE6_CALLD</name>
<dbReference type="GO" id="GO:0005886">
    <property type="term" value="C:plasma membrane"/>
    <property type="evidence" value="ECO:0007669"/>
    <property type="project" value="UniProtKB-SubCell"/>
</dbReference>
<keyword evidence="7 11" id="KW-0169">Cobalamin biosynthesis</keyword>
<dbReference type="EMBL" id="CP003378">
    <property type="protein sequence ID" value="AFZ70846.1"/>
    <property type="molecule type" value="Genomic_DNA"/>
</dbReference>
<evidence type="ECO:0000256" key="3">
    <source>
        <dbReference type="ARBA" id="ARBA00004953"/>
    </source>
</evidence>
<keyword evidence="10 11" id="KW-0472">Membrane</keyword>
<dbReference type="AlphaFoldDB" id="L0AAE6"/>
<dbReference type="InParanoid" id="L0AAE6"/>
<dbReference type="NCBIfam" id="TIGR00380">
    <property type="entry name" value="cobal_cbiB"/>
    <property type="match status" value="1"/>
</dbReference>
<dbReference type="GO" id="GO:0048472">
    <property type="term" value="F:threonine-phosphate decarboxylase activity"/>
    <property type="evidence" value="ECO:0007669"/>
    <property type="project" value="InterPro"/>
</dbReference>
<organism evidence="12 13">
    <name type="scientific">Caldisphaera lagunensis (strain DSM 15908 / JCM 11604 / ANMR 0165 / IC-154)</name>
    <dbReference type="NCBI Taxonomy" id="1056495"/>
    <lineage>
        <taxon>Archaea</taxon>
        <taxon>Thermoproteota</taxon>
        <taxon>Thermoprotei</taxon>
        <taxon>Acidilobales</taxon>
        <taxon>Caldisphaeraceae</taxon>
        <taxon>Caldisphaera</taxon>
    </lineage>
</organism>
<keyword evidence="9 11" id="KW-1133">Transmembrane helix</keyword>
<evidence type="ECO:0000313" key="12">
    <source>
        <dbReference type="EMBL" id="AFZ70846.1"/>
    </source>
</evidence>
<dbReference type="STRING" id="1056495.Calag_1124"/>
<evidence type="ECO:0000256" key="7">
    <source>
        <dbReference type="ARBA" id="ARBA00022573"/>
    </source>
</evidence>
<dbReference type="eggNOG" id="arCOG04274">
    <property type="taxonomic scope" value="Archaea"/>
</dbReference>
<comment type="function">
    <text evidence="1 11">Converts cobyric acid to cobinamide by the addition of aminopropanol on the F carboxylic group.</text>
</comment>
<comment type="similarity">
    <text evidence="4 11">Belongs to the CobD/CbiB family.</text>
</comment>
<keyword evidence="13" id="KW-1185">Reference proteome</keyword>
<dbReference type="PANTHER" id="PTHR34308">
    <property type="entry name" value="COBALAMIN BIOSYNTHESIS PROTEIN CBIB"/>
    <property type="match status" value="1"/>
</dbReference>
<feature type="transmembrane region" description="Helical" evidence="11">
    <location>
        <begin position="63"/>
        <end position="83"/>
    </location>
</feature>
<accession>L0AAE6</accession>
<evidence type="ECO:0000256" key="5">
    <source>
        <dbReference type="ARBA" id="ARBA00016185"/>
    </source>
</evidence>
<dbReference type="KEGG" id="clg:Calag_1124"/>
<dbReference type="GeneID" id="14212384"/>
<dbReference type="RefSeq" id="WP_015232743.1">
    <property type="nucleotide sequence ID" value="NC_019791.1"/>
</dbReference>
<protein>
    <recommendedName>
        <fullName evidence="5 11">Probable cobalamin biosynthesis protein CobD</fullName>
    </recommendedName>
</protein>
<sequence>MIYLPKFLYPNPLYIIASLILALILDIVYPYHKGVFYKIHPVHTSYILSQKLYKPYSSKLRGFFIWIITIGTHLLIYLLLLYLLYRINFILWIIASSYIIKTSLSFKLLYDIVKKVKESLYNNDIEKARNIVSGLVRRDTSNLDEYHISSASIESLSESFVDGILSPLFWLIIFGPIGSLMQRLINTLDGSLGFKDELHKDVGFVSALADTIINYIPARISVIIFALSSVLIGNDLRSLFSCWKKYKNKTESKNAGHPMSSFAGALKISLEKINSYRLCDYDLPKKENINNALKLILVSYIITLILTIAIIYLIKL</sequence>
<dbReference type="UniPathway" id="UPA00148"/>
<feature type="transmembrane region" description="Helical" evidence="11">
    <location>
        <begin position="12"/>
        <end position="31"/>
    </location>
</feature>
<evidence type="ECO:0000256" key="8">
    <source>
        <dbReference type="ARBA" id="ARBA00022692"/>
    </source>
</evidence>
<evidence type="ECO:0000256" key="9">
    <source>
        <dbReference type="ARBA" id="ARBA00022989"/>
    </source>
</evidence>
<evidence type="ECO:0000256" key="4">
    <source>
        <dbReference type="ARBA" id="ARBA00006263"/>
    </source>
</evidence>